<feature type="chain" id="PRO_5045919368" evidence="1">
    <location>
        <begin position="20"/>
        <end position="330"/>
    </location>
</feature>
<dbReference type="PANTHER" id="PTHR37507">
    <property type="entry name" value="SPORULATION PROTEIN YDCC"/>
    <property type="match status" value="1"/>
</dbReference>
<protein>
    <submittedName>
        <fullName evidence="2">Outer membrane lipoprotein-sorting protein</fullName>
    </submittedName>
</protein>
<evidence type="ECO:0000256" key="1">
    <source>
        <dbReference type="SAM" id="SignalP"/>
    </source>
</evidence>
<dbReference type="EMBL" id="JAFBEC010000002">
    <property type="protein sequence ID" value="MBM7631567.1"/>
    <property type="molecule type" value="Genomic_DNA"/>
</dbReference>
<accession>A0ABS2P828</accession>
<keyword evidence="3" id="KW-1185">Reference proteome</keyword>
<keyword evidence="2" id="KW-0449">Lipoprotein</keyword>
<feature type="signal peptide" evidence="1">
    <location>
        <begin position="1"/>
        <end position="19"/>
    </location>
</feature>
<proteinExistence type="predicted"/>
<gene>
    <name evidence="2" type="ORF">JOD17_000659</name>
</gene>
<comment type="caution">
    <text evidence="2">The sequence shown here is derived from an EMBL/GenBank/DDBJ whole genome shotgun (WGS) entry which is preliminary data.</text>
</comment>
<name>A0ABS2P828_9BACL</name>
<dbReference type="RefSeq" id="WP_204695684.1">
    <property type="nucleotide sequence ID" value="NZ_JAFBEC010000002.1"/>
</dbReference>
<dbReference type="PANTHER" id="PTHR37507:SF2">
    <property type="entry name" value="SPORULATION PROTEIN YDCC"/>
    <property type="match status" value="1"/>
</dbReference>
<organism evidence="2 3">
    <name type="scientific">Geomicrobium sediminis</name>
    <dbReference type="NCBI Taxonomy" id="1347788"/>
    <lineage>
        <taxon>Bacteria</taxon>
        <taxon>Bacillati</taxon>
        <taxon>Bacillota</taxon>
        <taxon>Bacilli</taxon>
        <taxon>Bacillales</taxon>
        <taxon>Geomicrobium</taxon>
    </lineage>
</organism>
<sequence>MKKTLMSSLLLGSVCMLFGCQTQFSPQEIVANAAETHQQPDQFYIESKIIYEGEEAINLFEWRNQDYYRINIVESLGQTVTIENPEQSLTYLEDENIALISNNHGEIVDEVHYLNDFYQLDDLYDLDVQLVDEEKWIGRDAYHLLLEGADEQVKLVVDQSTWMILMWERGPLRTEIINFETNPDFDGVFDFEVPTSAEVLHLDHEQNVLTPEEAQQLFASDVRLLTDDYELWEIYVLSEEEVMLEYFKDQSPYVVMTIGETQNDTVVENNELIDQLELFTMVDVYELPGETFVLTFEEEGNYYEVFAEDANVTVDDLIAFIESLYSLNEE</sequence>
<dbReference type="Gene3D" id="2.50.20.10">
    <property type="entry name" value="Lipoprotein localisation LolA/LolB/LppX"/>
    <property type="match status" value="1"/>
</dbReference>
<dbReference type="InterPro" id="IPR052944">
    <property type="entry name" value="Sporulation_related"/>
</dbReference>
<reference evidence="2 3" key="1">
    <citation type="submission" date="2021-01" db="EMBL/GenBank/DDBJ databases">
        <title>Genomic Encyclopedia of Type Strains, Phase IV (KMG-IV): sequencing the most valuable type-strain genomes for metagenomic binning, comparative biology and taxonomic classification.</title>
        <authorList>
            <person name="Goeker M."/>
        </authorList>
    </citation>
    <scope>NUCLEOTIDE SEQUENCE [LARGE SCALE GENOMIC DNA]</scope>
    <source>
        <strain evidence="2 3">DSM 25540</strain>
    </source>
</reference>
<dbReference type="Proteomes" id="UP000741863">
    <property type="component" value="Unassembled WGS sequence"/>
</dbReference>
<keyword evidence="1" id="KW-0732">Signal</keyword>
<dbReference type="PROSITE" id="PS51257">
    <property type="entry name" value="PROKAR_LIPOPROTEIN"/>
    <property type="match status" value="1"/>
</dbReference>
<evidence type="ECO:0000313" key="3">
    <source>
        <dbReference type="Proteomes" id="UP000741863"/>
    </source>
</evidence>
<evidence type="ECO:0000313" key="2">
    <source>
        <dbReference type="EMBL" id="MBM7631567.1"/>
    </source>
</evidence>